<keyword evidence="1" id="KW-0413">Isomerase</keyword>
<dbReference type="SUPFAM" id="SSF51182">
    <property type="entry name" value="RmlC-like cupins"/>
    <property type="match status" value="1"/>
</dbReference>
<accession>A0A3B1E4B6</accession>
<reference evidence="1" key="1">
    <citation type="submission" date="2018-06" db="EMBL/GenBank/DDBJ databases">
        <authorList>
            <person name="Zhirakovskaya E."/>
        </authorList>
    </citation>
    <scope>NUCLEOTIDE SEQUENCE</scope>
</reference>
<dbReference type="GO" id="GO:0000271">
    <property type="term" value="P:polysaccharide biosynthetic process"/>
    <property type="evidence" value="ECO:0007669"/>
    <property type="project" value="TreeGrafter"/>
</dbReference>
<dbReference type="NCBIfam" id="TIGR01221">
    <property type="entry name" value="rmlC"/>
    <property type="match status" value="1"/>
</dbReference>
<dbReference type="GO" id="GO:0008830">
    <property type="term" value="F:dTDP-4-dehydrorhamnose 3,5-epimerase activity"/>
    <property type="evidence" value="ECO:0007669"/>
    <property type="project" value="UniProtKB-EC"/>
</dbReference>
<organism evidence="1">
    <name type="scientific">hydrothermal vent metagenome</name>
    <dbReference type="NCBI Taxonomy" id="652676"/>
    <lineage>
        <taxon>unclassified sequences</taxon>
        <taxon>metagenomes</taxon>
        <taxon>ecological metagenomes</taxon>
    </lineage>
</organism>
<dbReference type="EC" id="5.1.3.13" evidence="1"/>
<proteinExistence type="predicted"/>
<evidence type="ECO:0000313" key="1">
    <source>
        <dbReference type="EMBL" id="VAX37357.1"/>
    </source>
</evidence>
<gene>
    <name evidence="1" type="ORF">MNBD_UNCLBAC01-889</name>
</gene>
<dbReference type="CDD" id="cd00438">
    <property type="entry name" value="cupin_RmlC"/>
    <property type="match status" value="1"/>
</dbReference>
<dbReference type="InterPro" id="IPR014710">
    <property type="entry name" value="RmlC-like_jellyroll"/>
</dbReference>
<dbReference type="PANTHER" id="PTHR21047:SF2">
    <property type="entry name" value="THYMIDINE DIPHOSPHO-4-KETO-RHAMNOSE 3,5-EPIMERASE"/>
    <property type="match status" value="1"/>
</dbReference>
<dbReference type="PANTHER" id="PTHR21047">
    <property type="entry name" value="DTDP-6-DEOXY-D-GLUCOSE-3,5 EPIMERASE"/>
    <property type="match status" value="1"/>
</dbReference>
<name>A0A3B1E4B6_9ZZZZ</name>
<dbReference type="Gene3D" id="2.60.120.10">
    <property type="entry name" value="Jelly Rolls"/>
    <property type="match status" value="1"/>
</dbReference>
<dbReference type="GO" id="GO:0019305">
    <property type="term" value="P:dTDP-rhamnose biosynthetic process"/>
    <property type="evidence" value="ECO:0007669"/>
    <property type="project" value="TreeGrafter"/>
</dbReference>
<sequence length="186" mass="21199">MPCKFKKCPIPEIILVEPQVFGDERGFFAETYKYSEFVEVGITKPFVQSNHSKSQKGVLRGLHFQLNPKAQGKFIKVIAGEIFDVAVDIRQGSPTYGQWVGKTLSSENKHMLYIPSGFAHGFCVLSEKTEVLYSCTEEYAPQYERSIIWNDPDINIKWPIENPLVSEKDGNAPSLKEVENNFIYEK</sequence>
<dbReference type="GO" id="GO:0005829">
    <property type="term" value="C:cytosol"/>
    <property type="evidence" value="ECO:0007669"/>
    <property type="project" value="TreeGrafter"/>
</dbReference>
<protein>
    <submittedName>
        <fullName evidence="1">dTDP-4-dehydrorhamnose 3,5-epimerase</fullName>
        <ecNumber evidence="1">5.1.3.13</ecNumber>
    </submittedName>
</protein>
<dbReference type="InterPro" id="IPR000888">
    <property type="entry name" value="RmlC-like"/>
</dbReference>
<dbReference type="InterPro" id="IPR011051">
    <property type="entry name" value="RmlC_Cupin_sf"/>
</dbReference>
<dbReference type="EMBL" id="UOGJ01000127">
    <property type="protein sequence ID" value="VAX37357.1"/>
    <property type="molecule type" value="Genomic_DNA"/>
</dbReference>
<dbReference type="AlphaFoldDB" id="A0A3B1E4B6"/>
<dbReference type="Pfam" id="PF00908">
    <property type="entry name" value="dTDP_sugar_isom"/>
    <property type="match status" value="1"/>
</dbReference>